<dbReference type="SMART" id="SM00315">
    <property type="entry name" value="RGS"/>
    <property type="match status" value="1"/>
</dbReference>
<dbReference type="InterPro" id="IPR035965">
    <property type="entry name" value="PAS-like_dom_sf"/>
</dbReference>
<dbReference type="InterPro" id="IPR016137">
    <property type="entry name" value="RGS"/>
</dbReference>
<feature type="compositionally biased region" description="Polar residues" evidence="4">
    <location>
        <begin position="39"/>
        <end position="48"/>
    </location>
</feature>
<dbReference type="Pfam" id="PF00615">
    <property type="entry name" value="RGS"/>
    <property type="match status" value="1"/>
</dbReference>
<dbReference type="AlphaFoldDB" id="A0A8H3FTH0"/>
<dbReference type="GO" id="GO:0005634">
    <property type="term" value="C:nucleus"/>
    <property type="evidence" value="ECO:0007669"/>
    <property type="project" value="TreeGrafter"/>
</dbReference>
<keyword evidence="3" id="KW-0157">Chromophore</keyword>
<dbReference type="SUPFAM" id="SSF55785">
    <property type="entry name" value="PYP-like sensor domain (PAS domain)"/>
    <property type="match status" value="1"/>
</dbReference>
<dbReference type="NCBIfam" id="TIGR00229">
    <property type="entry name" value="sensory_box"/>
    <property type="match status" value="1"/>
</dbReference>
<comment type="caution">
    <text evidence="7">The sequence shown here is derived from an EMBL/GenBank/DDBJ whole genome shotgun (WGS) entry which is preliminary data.</text>
</comment>
<dbReference type="PANTHER" id="PTHR47429:SF2">
    <property type="entry name" value="PROTEIN TWIN LOV 1"/>
    <property type="match status" value="1"/>
</dbReference>
<keyword evidence="1" id="KW-0285">Flavoprotein</keyword>
<dbReference type="Gene3D" id="3.30.450.20">
    <property type="entry name" value="PAS domain"/>
    <property type="match status" value="1"/>
</dbReference>
<evidence type="ECO:0000256" key="1">
    <source>
        <dbReference type="ARBA" id="ARBA00022630"/>
    </source>
</evidence>
<protein>
    <recommendedName>
        <fullName evidence="9">LOV domain-containing protein</fullName>
    </recommendedName>
</protein>
<dbReference type="OrthoDB" id="447251at2759"/>
<dbReference type="InterPro" id="IPR000700">
    <property type="entry name" value="PAS-assoc_C"/>
</dbReference>
<keyword evidence="8" id="KW-1185">Reference proteome</keyword>
<feature type="domain" description="PAC" evidence="5">
    <location>
        <begin position="262"/>
        <end position="315"/>
    </location>
</feature>
<evidence type="ECO:0000313" key="8">
    <source>
        <dbReference type="Proteomes" id="UP000664521"/>
    </source>
</evidence>
<name>A0A8H3FTH0_9LECA</name>
<dbReference type="PROSITE" id="PS50113">
    <property type="entry name" value="PAC"/>
    <property type="match status" value="1"/>
</dbReference>
<evidence type="ECO:0000259" key="6">
    <source>
        <dbReference type="PROSITE" id="PS50132"/>
    </source>
</evidence>
<gene>
    <name evidence="7" type="ORF">HETSPECPRED_007442</name>
</gene>
<dbReference type="PANTHER" id="PTHR47429">
    <property type="entry name" value="PROTEIN TWIN LOV 1"/>
    <property type="match status" value="1"/>
</dbReference>
<dbReference type="Pfam" id="PF13426">
    <property type="entry name" value="PAS_9"/>
    <property type="match status" value="2"/>
</dbReference>
<dbReference type="InterPro" id="IPR036305">
    <property type="entry name" value="RGS_sf"/>
</dbReference>
<sequence length="508" mass="56729">MSLVLRDATGRDGQSQLINGGANHSAGDSSRAYNPPPTSFSSPKQQSFGDRGPNGLADFFSNEVFQIVLHNPTTAHRLAKFSQARMCGENMEFLEKVDRYNALLDELTTIMTEIHHSYTSTEASKQLGVSTGLLKRINADIKASTTSTLPSMESIFAEAQEGVENILRTAVYPRFVKYQITNSASKALSTDRGRYQGLGDCFCLTDPGKADNPIVFASDGFVSVTGYSRSEVVPRNCRFLQGNYTDRNATRRLKASIEAREETVELLLNYKKNGEPFWNLLYVAPLLDASGRLAFFIGGQINCSTTIRSNTDVLRILSLSDDPDEDVEAQRSVHDIKPSKRSFFGFGKKENNSQMPTSTKRVEVREAGMEQGLLKQIEKMNFRTQMEAFYTAYSKYLVIKYSDFTIQFYSLGIVEVLGISNKDGQDFVGNNIFKFLAQYTTSLPREFKSKVKEALKTGQAISASISLFTLKSLARRGDDRFFTHWTPTKDEHGVVKYVVVTLSSSIYQ</sequence>
<feature type="region of interest" description="Disordered" evidence="4">
    <location>
        <begin position="1"/>
        <end position="53"/>
    </location>
</feature>
<dbReference type="Proteomes" id="UP000664521">
    <property type="component" value="Unassembled WGS sequence"/>
</dbReference>
<evidence type="ECO:0000313" key="7">
    <source>
        <dbReference type="EMBL" id="CAF9929700.1"/>
    </source>
</evidence>
<feature type="domain" description="RGS" evidence="6">
    <location>
        <begin position="64"/>
        <end position="177"/>
    </location>
</feature>
<evidence type="ECO:0008006" key="9">
    <source>
        <dbReference type="Google" id="ProtNLM"/>
    </source>
</evidence>
<dbReference type="SUPFAM" id="SSF48097">
    <property type="entry name" value="Regulator of G-protein signaling, RGS"/>
    <property type="match status" value="1"/>
</dbReference>
<dbReference type="PROSITE" id="PS50132">
    <property type="entry name" value="RGS"/>
    <property type="match status" value="1"/>
</dbReference>
<dbReference type="CDD" id="cd00130">
    <property type="entry name" value="PAS"/>
    <property type="match status" value="1"/>
</dbReference>
<evidence type="ECO:0000256" key="3">
    <source>
        <dbReference type="ARBA" id="ARBA00022991"/>
    </source>
</evidence>
<accession>A0A8H3FTH0</accession>
<dbReference type="Gene3D" id="1.10.167.10">
    <property type="entry name" value="Regulator of G-protein Signalling 4, domain 2"/>
    <property type="match status" value="1"/>
</dbReference>
<evidence type="ECO:0000256" key="4">
    <source>
        <dbReference type="SAM" id="MobiDB-lite"/>
    </source>
</evidence>
<dbReference type="InterPro" id="IPR044926">
    <property type="entry name" value="RGS_subdomain_2"/>
</dbReference>
<dbReference type="EMBL" id="CAJPDS010000052">
    <property type="protein sequence ID" value="CAF9929700.1"/>
    <property type="molecule type" value="Genomic_DNA"/>
</dbReference>
<proteinExistence type="predicted"/>
<evidence type="ECO:0000256" key="2">
    <source>
        <dbReference type="ARBA" id="ARBA00022643"/>
    </source>
</evidence>
<evidence type="ECO:0000259" key="5">
    <source>
        <dbReference type="PROSITE" id="PS50113"/>
    </source>
</evidence>
<dbReference type="InterPro" id="IPR000014">
    <property type="entry name" value="PAS"/>
</dbReference>
<reference evidence="7" key="1">
    <citation type="submission" date="2021-03" db="EMBL/GenBank/DDBJ databases">
        <authorList>
            <person name="Tagirdzhanova G."/>
        </authorList>
    </citation>
    <scope>NUCLEOTIDE SEQUENCE</scope>
</reference>
<keyword evidence="2" id="KW-0288">FMN</keyword>
<organism evidence="7 8">
    <name type="scientific">Heterodermia speciosa</name>
    <dbReference type="NCBI Taxonomy" id="116794"/>
    <lineage>
        <taxon>Eukaryota</taxon>
        <taxon>Fungi</taxon>
        <taxon>Dikarya</taxon>
        <taxon>Ascomycota</taxon>
        <taxon>Pezizomycotina</taxon>
        <taxon>Lecanoromycetes</taxon>
        <taxon>OSLEUM clade</taxon>
        <taxon>Lecanoromycetidae</taxon>
        <taxon>Caliciales</taxon>
        <taxon>Physciaceae</taxon>
        <taxon>Heterodermia</taxon>
    </lineage>
</organism>